<dbReference type="AlphaFoldDB" id="A0A9W8UTL1"/>
<accession>A0A9W8UTL1</accession>
<evidence type="ECO:0000313" key="3">
    <source>
        <dbReference type="Proteomes" id="UP001144673"/>
    </source>
</evidence>
<dbReference type="RefSeq" id="XP_056060540.1">
    <property type="nucleotide sequence ID" value="XM_056192307.1"/>
</dbReference>
<dbReference type="GeneID" id="80894408"/>
<reference evidence="2" key="1">
    <citation type="journal article" date="2023" name="Access Microbiol">
        <title>De-novo genome assembly for Akanthomyces muscarius, a biocontrol agent of insect agricultural pests.</title>
        <authorList>
            <person name="Erdos Z."/>
            <person name="Studholme D.J."/>
            <person name="Raymond B."/>
            <person name="Sharma M."/>
        </authorList>
    </citation>
    <scope>NUCLEOTIDE SEQUENCE</scope>
    <source>
        <strain evidence="2">Ve6</strain>
    </source>
</reference>
<proteinExistence type="predicted"/>
<evidence type="ECO:0000256" key="1">
    <source>
        <dbReference type="SAM" id="SignalP"/>
    </source>
</evidence>
<keyword evidence="3" id="KW-1185">Reference proteome</keyword>
<evidence type="ECO:0000313" key="2">
    <source>
        <dbReference type="EMBL" id="KAJ4165625.1"/>
    </source>
</evidence>
<name>A0A9W8UTL1_AKAMU</name>
<dbReference type="KEGG" id="amus:LMH87_007249"/>
<keyword evidence="1" id="KW-0732">Signal</keyword>
<feature type="signal peptide" evidence="1">
    <location>
        <begin position="1"/>
        <end position="19"/>
    </location>
</feature>
<dbReference type="EMBL" id="JAJHUN010000001">
    <property type="protein sequence ID" value="KAJ4165625.1"/>
    <property type="molecule type" value="Genomic_DNA"/>
</dbReference>
<gene>
    <name evidence="2" type="ORF">LMH87_007249</name>
</gene>
<feature type="chain" id="PRO_5040731324" evidence="1">
    <location>
        <begin position="20"/>
        <end position="127"/>
    </location>
</feature>
<organism evidence="2 3">
    <name type="scientific">Akanthomyces muscarius</name>
    <name type="common">Entomopathogenic fungus</name>
    <name type="synonym">Lecanicillium muscarium</name>
    <dbReference type="NCBI Taxonomy" id="2231603"/>
    <lineage>
        <taxon>Eukaryota</taxon>
        <taxon>Fungi</taxon>
        <taxon>Dikarya</taxon>
        <taxon>Ascomycota</taxon>
        <taxon>Pezizomycotina</taxon>
        <taxon>Sordariomycetes</taxon>
        <taxon>Hypocreomycetidae</taxon>
        <taxon>Hypocreales</taxon>
        <taxon>Cordycipitaceae</taxon>
        <taxon>Akanthomyces</taxon>
    </lineage>
</organism>
<protein>
    <submittedName>
        <fullName evidence="2">Uncharacterized protein</fullName>
    </submittedName>
</protein>
<dbReference type="Proteomes" id="UP001144673">
    <property type="component" value="Chromosome 1"/>
</dbReference>
<comment type="caution">
    <text evidence="2">The sequence shown here is derived from an EMBL/GenBank/DDBJ whole genome shotgun (WGS) entry which is preliminary data.</text>
</comment>
<sequence>MIFSTSTAIIAILVGLAAAAPVDDHSPTSGPKTNSGEPCPVWFREPCCISPPERLDNIDPVTSVMGTVCQKYPASTRVWDYDKLLRLSLTPMVCAKKLQASVDDLKMHFYAANWTVNVRALDLATGK</sequence>